<dbReference type="Pfam" id="PF00440">
    <property type="entry name" value="TetR_N"/>
    <property type="match status" value="1"/>
</dbReference>
<evidence type="ECO:0000256" key="1">
    <source>
        <dbReference type="ARBA" id="ARBA00023125"/>
    </source>
</evidence>
<dbReference type="InterPro" id="IPR001647">
    <property type="entry name" value="HTH_TetR"/>
</dbReference>
<dbReference type="GO" id="GO:0003677">
    <property type="term" value="F:DNA binding"/>
    <property type="evidence" value="ECO:0007669"/>
    <property type="project" value="UniProtKB-UniRule"/>
</dbReference>
<evidence type="ECO:0000256" key="2">
    <source>
        <dbReference type="PROSITE-ProRule" id="PRU00335"/>
    </source>
</evidence>
<gene>
    <name evidence="4" type="ORF">GCM10007183_03580</name>
    <name evidence="5" type="ORF">SAMEA4412661_00024</name>
</gene>
<feature type="domain" description="HTH tetR-type" evidence="3">
    <location>
        <begin position="5"/>
        <end position="65"/>
    </location>
</feature>
<reference evidence="7" key="3">
    <citation type="journal article" date="2019" name="Int. J. Syst. Evol. Microbiol.">
        <title>The Global Catalogue of Microorganisms (GCM) 10K type strain sequencing project: providing services to taxonomists for standard genome sequencing and annotation.</title>
        <authorList>
            <consortium name="The Broad Institute Genomics Platform"/>
            <consortium name="The Broad Institute Genome Sequencing Center for Infectious Disease"/>
            <person name="Wu L."/>
            <person name="Ma J."/>
        </authorList>
    </citation>
    <scope>NUCLEOTIDE SEQUENCE [LARGE SCALE GENOMIC DNA]</scope>
    <source>
        <strain evidence="7">CCM 4175</strain>
    </source>
</reference>
<dbReference type="SUPFAM" id="SSF46689">
    <property type="entry name" value="Homeodomain-like"/>
    <property type="match status" value="1"/>
</dbReference>
<dbReference type="EMBL" id="BMCB01000002">
    <property type="protein sequence ID" value="GGA82665.1"/>
    <property type="molecule type" value="Genomic_DNA"/>
</dbReference>
<keyword evidence="1 2" id="KW-0238">DNA-binding</keyword>
<dbReference type="OrthoDB" id="9815924at2"/>
<dbReference type="EMBL" id="LT906464">
    <property type="protein sequence ID" value="SNV98179.1"/>
    <property type="molecule type" value="Genomic_DNA"/>
</dbReference>
<organism evidence="5 6">
    <name type="scientific">Staphylococcus muscae</name>
    <dbReference type="NCBI Taxonomy" id="1294"/>
    <lineage>
        <taxon>Bacteria</taxon>
        <taxon>Bacillati</taxon>
        <taxon>Bacillota</taxon>
        <taxon>Bacilli</taxon>
        <taxon>Bacillales</taxon>
        <taxon>Staphylococcaceae</taxon>
        <taxon>Staphylococcus</taxon>
    </lineage>
</organism>
<evidence type="ECO:0000259" key="3">
    <source>
        <dbReference type="PROSITE" id="PS50977"/>
    </source>
</evidence>
<feature type="DNA-binding region" description="H-T-H motif" evidence="2">
    <location>
        <begin position="28"/>
        <end position="47"/>
    </location>
</feature>
<dbReference type="InterPro" id="IPR050624">
    <property type="entry name" value="HTH-type_Tx_Regulator"/>
</dbReference>
<keyword evidence="7" id="KW-1185">Reference proteome</keyword>
<dbReference type="AlphaFoldDB" id="A0A240BRX8"/>
<dbReference type="Proteomes" id="UP000652995">
    <property type="component" value="Unassembled WGS sequence"/>
</dbReference>
<reference evidence="4" key="4">
    <citation type="submission" date="2024-05" db="EMBL/GenBank/DDBJ databases">
        <authorList>
            <person name="Sun Q."/>
            <person name="Sedlacek I."/>
        </authorList>
    </citation>
    <scope>NUCLEOTIDE SEQUENCE</scope>
    <source>
        <strain evidence="4">CCM 4175</strain>
    </source>
</reference>
<dbReference type="KEGG" id="smus:C7J88_07295"/>
<dbReference type="RefSeq" id="WP_095118089.1">
    <property type="nucleotide sequence ID" value="NZ_BMCB01000002.1"/>
</dbReference>
<dbReference type="PROSITE" id="PS50977">
    <property type="entry name" value="HTH_TETR_2"/>
    <property type="match status" value="1"/>
</dbReference>
<dbReference type="PANTHER" id="PTHR43479">
    <property type="entry name" value="ACREF/ENVCD OPERON REPRESSOR-RELATED"/>
    <property type="match status" value="1"/>
</dbReference>
<evidence type="ECO:0000313" key="6">
    <source>
        <dbReference type="Proteomes" id="UP000243706"/>
    </source>
</evidence>
<dbReference type="PANTHER" id="PTHR43479:SF12">
    <property type="entry name" value="TRANSCRIPTIONAL REGULATORY PROTEIN"/>
    <property type="match status" value="1"/>
</dbReference>
<reference evidence="5 6" key="2">
    <citation type="submission" date="2017-06" db="EMBL/GenBank/DDBJ databases">
        <authorList>
            <consortium name="Pathogen Informatics"/>
        </authorList>
    </citation>
    <scope>NUCLEOTIDE SEQUENCE [LARGE SCALE GENOMIC DNA]</scope>
    <source>
        <strain evidence="5 6">NCTC13833</strain>
    </source>
</reference>
<proteinExistence type="predicted"/>
<accession>A0A240BRX8</accession>
<evidence type="ECO:0000313" key="5">
    <source>
        <dbReference type="EMBL" id="SNV98179.1"/>
    </source>
</evidence>
<protein>
    <submittedName>
        <fullName evidence="5">Division inhibitor protein</fullName>
    </submittedName>
    <submittedName>
        <fullName evidence="4">TetR family transcriptional regulator</fullName>
    </submittedName>
</protein>
<sequence>MEKQKITKSLIITTAQTMIQETQQTEISLSKVAEALDVTHAAIYKHFDNKQALWTAVCKDWFMTHIIGRIDIDDAAYTDKTQWLHDYLWAFVNAKRETYQSNKVMFDLNTRYIDKDPFMLREVLTPCYVRIQQQMGYDVSHIEKAEVILSAFATFTLPMFKDTWHLPDYAHRFEMTFNLIKQSV</sequence>
<reference evidence="4" key="1">
    <citation type="journal article" date="2014" name="Int. J. Syst. Evol. Microbiol.">
        <title>Complete genome of a new Firmicutes species belonging to the dominant human colonic microbiota ('Ruminococcus bicirculans') reveals two chromosomes and a selective capacity to utilize plant glucans.</title>
        <authorList>
            <consortium name="NISC Comparative Sequencing Program"/>
            <person name="Wegmann U."/>
            <person name="Louis P."/>
            <person name="Goesmann A."/>
            <person name="Henrissat B."/>
            <person name="Duncan S.H."/>
            <person name="Flint H.J."/>
        </authorList>
    </citation>
    <scope>NUCLEOTIDE SEQUENCE</scope>
    <source>
        <strain evidence="4">CCM 4175</strain>
    </source>
</reference>
<evidence type="ECO:0000313" key="4">
    <source>
        <dbReference type="EMBL" id="GGA82665.1"/>
    </source>
</evidence>
<dbReference type="InterPro" id="IPR009057">
    <property type="entry name" value="Homeodomain-like_sf"/>
</dbReference>
<evidence type="ECO:0000313" key="7">
    <source>
        <dbReference type="Proteomes" id="UP000652995"/>
    </source>
</evidence>
<name>A0A240BRX8_9STAP</name>
<dbReference type="Gene3D" id="1.10.357.10">
    <property type="entry name" value="Tetracycline Repressor, domain 2"/>
    <property type="match status" value="1"/>
</dbReference>
<dbReference type="Proteomes" id="UP000243706">
    <property type="component" value="Chromosome 1"/>
</dbReference>